<keyword evidence="5 8" id="KW-1133">Transmembrane helix</keyword>
<keyword evidence="3 9" id="KW-0808">Transferase</keyword>
<dbReference type="PANTHER" id="PTHR22926">
    <property type="entry name" value="PHOSPHO-N-ACETYLMURAMOYL-PENTAPEPTIDE-TRANSFERASE"/>
    <property type="match status" value="1"/>
</dbReference>
<keyword evidence="2" id="KW-1003">Cell membrane</keyword>
<dbReference type="GO" id="GO:0016780">
    <property type="term" value="F:phosphotransferase activity, for other substituted phosphate groups"/>
    <property type="evidence" value="ECO:0007669"/>
    <property type="project" value="InterPro"/>
</dbReference>
<dbReference type="AlphaFoldDB" id="A0A7X5ZQ42"/>
<evidence type="ECO:0000256" key="2">
    <source>
        <dbReference type="ARBA" id="ARBA00022475"/>
    </source>
</evidence>
<comment type="subcellular location">
    <subcellularLocation>
        <location evidence="1">Cell membrane</location>
        <topology evidence="1">Multi-pass membrane protein</topology>
    </subcellularLocation>
</comment>
<dbReference type="Proteomes" id="UP000545493">
    <property type="component" value="Unassembled WGS sequence"/>
</dbReference>
<dbReference type="RefSeq" id="WP_167168732.1">
    <property type="nucleotide sequence ID" value="NZ_JAAOYM010000001.1"/>
</dbReference>
<feature type="transmembrane region" description="Helical" evidence="8">
    <location>
        <begin position="179"/>
        <end position="197"/>
    </location>
</feature>
<reference evidence="9 10" key="1">
    <citation type="submission" date="2020-03" db="EMBL/GenBank/DDBJ databases">
        <title>Sequencing the genomes of 1000 actinobacteria strains.</title>
        <authorList>
            <person name="Klenk H.-P."/>
        </authorList>
    </citation>
    <scope>NUCLEOTIDE SEQUENCE [LARGE SCALE GENOMIC DNA]</scope>
    <source>
        <strain evidence="9 10">DSM 45685</strain>
    </source>
</reference>
<evidence type="ECO:0000256" key="7">
    <source>
        <dbReference type="PIRSR" id="PIRSR600715-1"/>
    </source>
</evidence>
<evidence type="ECO:0000256" key="5">
    <source>
        <dbReference type="ARBA" id="ARBA00022989"/>
    </source>
</evidence>
<keyword evidence="4 8" id="KW-0812">Transmembrane</keyword>
<keyword evidence="7" id="KW-0460">Magnesium</keyword>
<dbReference type="GO" id="GO:0044038">
    <property type="term" value="P:cell wall macromolecule biosynthetic process"/>
    <property type="evidence" value="ECO:0007669"/>
    <property type="project" value="TreeGrafter"/>
</dbReference>
<evidence type="ECO:0000313" key="9">
    <source>
        <dbReference type="EMBL" id="NIJ11423.1"/>
    </source>
</evidence>
<keyword evidence="10" id="KW-1185">Reference proteome</keyword>
<dbReference type="Pfam" id="PF00953">
    <property type="entry name" value="Glycos_transf_4"/>
    <property type="match status" value="1"/>
</dbReference>
<evidence type="ECO:0000313" key="10">
    <source>
        <dbReference type="Proteomes" id="UP000545493"/>
    </source>
</evidence>
<dbReference type="CDD" id="cd06854">
    <property type="entry name" value="GT_WbpL_WbcO_like"/>
    <property type="match status" value="1"/>
</dbReference>
<gene>
    <name evidence="9" type="ORF">FHU38_001767</name>
</gene>
<dbReference type="EMBL" id="JAAOYM010000001">
    <property type="protein sequence ID" value="NIJ11423.1"/>
    <property type="molecule type" value="Genomic_DNA"/>
</dbReference>
<organism evidence="9 10">
    <name type="scientific">Saccharomonospora amisosensis</name>
    <dbReference type="NCBI Taxonomy" id="1128677"/>
    <lineage>
        <taxon>Bacteria</taxon>
        <taxon>Bacillati</taxon>
        <taxon>Actinomycetota</taxon>
        <taxon>Actinomycetes</taxon>
        <taxon>Pseudonocardiales</taxon>
        <taxon>Pseudonocardiaceae</taxon>
        <taxon>Saccharomonospora</taxon>
    </lineage>
</organism>
<evidence type="ECO:0000256" key="4">
    <source>
        <dbReference type="ARBA" id="ARBA00022692"/>
    </source>
</evidence>
<evidence type="ECO:0000256" key="6">
    <source>
        <dbReference type="ARBA" id="ARBA00023136"/>
    </source>
</evidence>
<feature type="transmembrane region" description="Helical" evidence="8">
    <location>
        <begin position="74"/>
        <end position="91"/>
    </location>
</feature>
<feature type="transmembrane region" description="Helical" evidence="8">
    <location>
        <begin position="103"/>
        <end position="120"/>
    </location>
</feature>
<evidence type="ECO:0000256" key="1">
    <source>
        <dbReference type="ARBA" id="ARBA00004651"/>
    </source>
</evidence>
<dbReference type="InterPro" id="IPR000715">
    <property type="entry name" value="Glycosyl_transferase_4"/>
</dbReference>
<feature type="transmembrane region" description="Helical" evidence="8">
    <location>
        <begin position="126"/>
        <end position="143"/>
    </location>
</feature>
<dbReference type="GO" id="GO:0005886">
    <property type="term" value="C:plasma membrane"/>
    <property type="evidence" value="ECO:0007669"/>
    <property type="project" value="UniProtKB-SubCell"/>
</dbReference>
<feature type="transmembrane region" description="Helical" evidence="8">
    <location>
        <begin position="209"/>
        <end position="229"/>
    </location>
</feature>
<keyword evidence="7" id="KW-0479">Metal-binding</keyword>
<dbReference type="GO" id="GO:0071555">
    <property type="term" value="P:cell wall organization"/>
    <property type="evidence" value="ECO:0007669"/>
    <property type="project" value="TreeGrafter"/>
</dbReference>
<evidence type="ECO:0000256" key="8">
    <source>
        <dbReference type="SAM" id="Phobius"/>
    </source>
</evidence>
<comment type="cofactor">
    <cofactor evidence="7">
        <name>Mg(2+)</name>
        <dbReference type="ChEBI" id="CHEBI:18420"/>
    </cofactor>
</comment>
<accession>A0A7X5ZQ42</accession>
<evidence type="ECO:0000256" key="3">
    <source>
        <dbReference type="ARBA" id="ARBA00022679"/>
    </source>
</evidence>
<feature type="binding site" evidence="7">
    <location>
        <position position="145"/>
    </location>
    <ligand>
        <name>Mg(2+)</name>
        <dbReference type="ChEBI" id="CHEBI:18420"/>
    </ligand>
</feature>
<feature type="binding site" evidence="7">
    <location>
        <position position="205"/>
    </location>
    <ligand>
        <name>Mg(2+)</name>
        <dbReference type="ChEBI" id="CHEBI:18420"/>
    </ligand>
</feature>
<feature type="transmembrane region" description="Helical" evidence="8">
    <location>
        <begin position="279"/>
        <end position="299"/>
    </location>
</feature>
<comment type="caution">
    <text evidence="9">The sequence shown here is derived from an EMBL/GenBank/DDBJ whole genome shotgun (WGS) entry which is preliminary data.</text>
</comment>
<dbReference type="PANTHER" id="PTHR22926:SF3">
    <property type="entry name" value="UNDECAPRENYL-PHOSPHATE ALPHA-N-ACETYLGLUCOSAMINYL 1-PHOSPHATE TRANSFERASE"/>
    <property type="match status" value="1"/>
</dbReference>
<sequence>MNTVLGMDVAVLGPLLCLVSATLAQPVVLRLLRRAGSVDVPGTRSSHHIPTLRGGGIAVVLGVLLGISLIPHGIWLPLVFAVASFSAIGLAEDLKGLSVRSRLLLQSLAALGVATLLFLADTPAVPLAAVVLIALWITGYVNAFNFMDGINGISGAHAVVGGATFAFVGFWYADLSLQGAGATLAAGGLAFLPWNAVRAKVFLGDVGSYAIGAGLAVSAAYAVLLGVPVEASVAPLALYLADTTWTLQRRIRAGEEWTRPHRSHVYQRLGDLGWTHVQVTVFTAALGVVLCLLGAVSLVGSWQLRLLADMLAVGVVAGYLTSPRWLAPRRATEGAT</sequence>
<keyword evidence="6 8" id="KW-0472">Membrane</keyword>
<dbReference type="GO" id="GO:0046872">
    <property type="term" value="F:metal ion binding"/>
    <property type="evidence" value="ECO:0007669"/>
    <property type="project" value="UniProtKB-KW"/>
</dbReference>
<feature type="transmembrane region" description="Helical" evidence="8">
    <location>
        <begin position="155"/>
        <end position="173"/>
    </location>
</feature>
<proteinExistence type="predicted"/>
<protein>
    <submittedName>
        <fullName evidence="9">UDP-N-acetylmuramyl pentapeptide phosphotransferase/UDP-N-acetylglucosamine-1-phosphate transferase</fullName>
    </submittedName>
</protein>
<name>A0A7X5ZQ42_9PSEU</name>